<dbReference type="EMBL" id="WBWS01000023">
    <property type="protein sequence ID" value="KAB2764358.1"/>
    <property type="molecule type" value="Genomic_DNA"/>
</dbReference>
<dbReference type="Proteomes" id="UP000481876">
    <property type="component" value="Unassembled WGS sequence"/>
</dbReference>
<comment type="caution">
    <text evidence="5">The sequence shown here is derived from an EMBL/GenBank/DDBJ whole genome shotgun (WGS) entry which is preliminary data.</text>
</comment>
<dbReference type="GO" id="GO:0008710">
    <property type="term" value="F:8-amino-7-oxononanoate synthase activity"/>
    <property type="evidence" value="ECO:0007669"/>
    <property type="project" value="TreeGrafter"/>
</dbReference>
<dbReference type="InterPro" id="IPR050087">
    <property type="entry name" value="AON_synthase_class-II"/>
</dbReference>
<feature type="domain" description="Aminotransferase class I/classII large" evidence="4">
    <location>
        <begin position="33"/>
        <end position="372"/>
    </location>
</feature>
<gene>
    <name evidence="5" type="ORF">F9L04_19665</name>
</gene>
<dbReference type="GO" id="GO:0030170">
    <property type="term" value="F:pyridoxal phosphate binding"/>
    <property type="evidence" value="ECO:0007669"/>
    <property type="project" value="InterPro"/>
</dbReference>
<dbReference type="AlphaFoldDB" id="A0A6L3Z0Z7"/>
<evidence type="ECO:0000256" key="2">
    <source>
        <dbReference type="ARBA" id="ARBA00022679"/>
    </source>
</evidence>
<dbReference type="InterPro" id="IPR015421">
    <property type="entry name" value="PyrdxlP-dep_Trfase_major"/>
</dbReference>
<protein>
    <submittedName>
        <fullName evidence="5">8-amino-7-oxononanoate synthase</fullName>
    </submittedName>
</protein>
<dbReference type="Gene3D" id="3.90.1150.10">
    <property type="entry name" value="Aspartate Aminotransferase, domain 1"/>
    <property type="match status" value="1"/>
</dbReference>
<dbReference type="Gene3D" id="3.40.640.10">
    <property type="entry name" value="Type I PLP-dependent aspartate aminotransferase-like (Major domain)"/>
    <property type="match status" value="1"/>
</dbReference>
<dbReference type="PANTHER" id="PTHR13693:SF100">
    <property type="entry name" value="8-AMINO-7-OXONONANOATE SYNTHASE"/>
    <property type="match status" value="1"/>
</dbReference>
<dbReference type="InterPro" id="IPR015422">
    <property type="entry name" value="PyrdxlP-dep_Trfase_small"/>
</dbReference>
<dbReference type="Pfam" id="PF00155">
    <property type="entry name" value="Aminotran_1_2"/>
    <property type="match status" value="1"/>
</dbReference>
<organism evidence="5 6">
    <name type="scientific">Brucella anthropi</name>
    <name type="common">Ochrobactrum anthropi</name>
    <dbReference type="NCBI Taxonomy" id="529"/>
    <lineage>
        <taxon>Bacteria</taxon>
        <taxon>Pseudomonadati</taxon>
        <taxon>Pseudomonadota</taxon>
        <taxon>Alphaproteobacteria</taxon>
        <taxon>Hyphomicrobiales</taxon>
        <taxon>Brucellaceae</taxon>
        <taxon>Brucella/Ochrobactrum group</taxon>
        <taxon>Brucella</taxon>
    </lineage>
</organism>
<dbReference type="GO" id="GO:0009102">
    <property type="term" value="P:biotin biosynthetic process"/>
    <property type="evidence" value="ECO:0007669"/>
    <property type="project" value="TreeGrafter"/>
</dbReference>
<evidence type="ECO:0000313" key="5">
    <source>
        <dbReference type="EMBL" id="KAB2764358.1"/>
    </source>
</evidence>
<dbReference type="PANTHER" id="PTHR13693">
    <property type="entry name" value="CLASS II AMINOTRANSFERASE/8-AMINO-7-OXONONANOATE SYNTHASE"/>
    <property type="match status" value="1"/>
</dbReference>
<evidence type="ECO:0000256" key="3">
    <source>
        <dbReference type="ARBA" id="ARBA00022898"/>
    </source>
</evidence>
<comment type="cofactor">
    <cofactor evidence="1">
        <name>pyridoxal 5'-phosphate</name>
        <dbReference type="ChEBI" id="CHEBI:597326"/>
    </cofactor>
</comment>
<accession>A0A6L3Z0Z7</accession>
<evidence type="ECO:0000313" key="6">
    <source>
        <dbReference type="Proteomes" id="UP000481876"/>
    </source>
</evidence>
<sequence>MHNTDPLARYAAKLKNLERRRHLRTLSGNKGADFSSNDYLGLAASPSIRNALIAELENGLAAGSSGSRLLRGNPPEHEFLEAESAAHFRAPSMLYFCNGYAANLAVLSTLPQRGDLIVYDELIHASAHEGMRAGKADIVSVPHNDADAFERAIRTWREKGGIGTPWIVVESLYSMDGDCASLSDLIEIADRHDAFLFIDEAHATGVHGPDGRGFSARLEGRQNVITLHTCGKAMGSAGGLVGADPILHDFLVNRARPFIYSTAPSPLQVSATRLALKTMIAEQHRRLELFRLIDFANAQFVNRFGKPGSGTQILPLVIGDADQALRIAHRMQTEGFDIRAIRPPTVPAGTARLRVTITLNVDEPTITRMFEHLAAIMAEEMI</sequence>
<keyword evidence="2" id="KW-0808">Transferase</keyword>
<evidence type="ECO:0000256" key="1">
    <source>
        <dbReference type="ARBA" id="ARBA00001933"/>
    </source>
</evidence>
<dbReference type="RefSeq" id="WP_151664082.1">
    <property type="nucleotide sequence ID" value="NZ_CP103346.1"/>
</dbReference>
<reference evidence="5 6" key="1">
    <citation type="submission" date="2019-09" db="EMBL/GenBank/DDBJ databases">
        <title>Taxonomic organization of the family Brucellaceae based on a phylogenomic approach.</title>
        <authorList>
            <person name="Leclercq S."/>
            <person name="Cloeckaert A."/>
            <person name="Zygmunt M.S."/>
        </authorList>
    </citation>
    <scope>NUCLEOTIDE SEQUENCE [LARGE SCALE GENOMIC DNA]</scope>
    <source>
        <strain evidence="5 6">LMG 3313</strain>
    </source>
</reference>
<name>A0A6L3Z0Z7_BRUAN</name>
<dbReference type="SUPFAM" id="SSF53383">
    <property type="entry name" value="PLP-dependent transferases"/>
    <property type="match status" value="1"/>
</dbReference>
<evidence type="ECO:0000259" key="4">
    <source>
        <dbReference type="Pfam" id="PF00155"/>
    </source>
</evidence>
<dbReference type="InterPro" id="IPR004839">
    <property type="entry name" value="Aminotransferase_I/II_large"/>
</dbReference>
<proteinExistence type="predicted"/>
<dbReference type="InterPro" id="IPR015424">
    <property type="entry name" value="PyrdxlP-dep_Trfase"/>
</dbReference>
<keyword evidence="3" id="KW-0663">Pyridoxal phosphate</keyword>